<organism evidence="1 2">
    <name type="scientific">Selenomonas artemidis F0399</name>
    <dbReference type="NCBI Taxonomy" id="749551"/>
    <lineage>
        <taxon>Bacteria</taxon>
        <taxon>Bacillati</taxon>
        <taxon>Bacillota</taxon>
        <taxon>Negativicutes</taxon>
        <taxon>Selenomonadales</taxon>
        <taxon>Selenomonadaceae</taxon>
        <taxon>Selenomonas</taxon>
    </lineage>
</organism>
<comment type="caution">
    <text evidence="1">The sequence shown here is derived from an EMBL/GenBank/DDBJ whole genome shotgun (WGS) entry which is preliminary data.</text>
</comment>
<dbReference type="HOGENOM" id="CLU_3047899_0_0_9"/>
<accession>E7N3Y3</accession>
<evidence type="ECO:0000313" key="1">
    <source>
        <dbReference type="EMBL" id="EFW29104.1"/>
    </source>
</evidence>
<protein>
    <submittedName>
        <fullName evidence="1">Uncharacterized protein</fullName>
    </submittedName>
</protein>
<evidence type="ECO:0000313" key="2">
    <source>
        <dbReference type="Proteomes" id="UP000004633"/>
    </source>
</evidence>
<dbReference type="Proteomes" id="UP000004633">
    <property type="component" value="Unassembled WGS sequence"/>
</dbReference>
<reference evidence="1 2" key="1">
    <citation type="submission" date="2010-08" db="EMBL/GenBank/DDBJ databases">
        <authorList>
            <person name="Weinstock G."/>
            <person name="Sodergren E."/>
            <person name="Clifton S."/>
            <person name="Fulton L."/>
            <person name="Fulton B."/>
            <person name="Courtney L."/>
            <person name="Fronick C."/>
            <person name="Harrison M."/>
            <person name="Strong C."/>
            <person name="Farmer C."/>
            <person name="Delahaunty K."/>
            <person name="Markovic C."/>
            <person name="Hall O."/>
            <person name="Minx P."/>
            <person name="Tomlinson C."/>
            <person name="Mitreva M."/>
            <person name="Hou S."/>
            <person name="Chen J."/>
            <person name="Wollam A."/>
            <person name="Pepin K.H."/>
            <person name="Johnson M."/>
            <person name="Bhonagiri V."/>
            <person name="Zhang X."/>
            <person name="Suruliraj S."/>
            <person name="Warren W."/>
            <person name="Chinwalla A."/>
            <person name="Mardis E.R."/>
            <person name="Wilson R.K."/>
        </authorList>
    </citation>
    <scope>NUCLEOTIDE SEQUENCE [LARGE SCALE GENOMIC DNA]</scope>
    <source>
        <strain evidence="1 2">F0399</strain>
    </source>
</reference>
<dbReference type="AlphaFoldDB" id="E7N3Y3"/>
<gene>
    <name evidence="1" type="ORF">HMPREF9555_01723</name>
</gene>
<keyword evidence="2" id="KW-1185">Reference proteome</keyword>
<proteinExistence type="predicted"/>
<name>E7N3Y3_9FIRM</name>
<sequence>MLSSWIVFIIPRDVWKYNVNRIRFLVLGNNFYVIFKRRCSRLFYMNKCFSNHKK</sequence>
<dbReference type="EMBL" id="AECV01000037">
    <property type="protein sequence ID" value="EFW29104.1"/>
    <property type="molecule type" value="Genomic_DNA"/>
</dbReference>